<dbReference type="InterPro" id="IPR003960">
    <property type="entry name" value="ATPase_AAA_CS"/>
</dbReference>
<evidence type="ECO:0000256" key="13">
    <source>
        <dbReference type="ARBA" id="ARBA00022989"/>
    </source>
</evidence>
<dbReference type="FunFam" id="1.20.58.760:FF:000035">
    <property type="entry name" value="ATP-dependent zinc metalloprotease FTSH 6 chloroplastic"/>
    <property type="match status" value="1"/>
</dbReference>
<evidence type="ECO:0000256" key="8">
    <source>
        <dbReference type="ARBA" id="ARBA00022741"/>
    </source>
</evidence>
<keyword evidence="13" id="KW-1133">Transmembrane helix</keyword>
<evidence type="ECO:0000256" key="15">
    <source>
        <dbReference type="ARBA" id="ARBA00023136"/>
    </source>
</evidence>
<dbReference type="InterPro" id="IPR041569">
    <property type="entry name" value="AAA_lid_3"/>
</dbReference>
<dbReference type="NCBIfam" id="TIGR01241">
    <property type="entry name" value="FtsH_fam"/>
    <property type="match status" value="1"/>
</dbReference>
<feature type="region of interest" description="Disordered" evidence="18">
    <location>
        <begin position="21"/>
        <end position="44"/>
    </location>
</feature>
<dbReference type="GO" id="GO:0004222">
    <property type="term" value="F:metalloendopeptidase activity"/>
    <property type="evidence" value="ECO:0007669"/>
    <property type="project" value="InterPro"/>
</dbReference>
<evidence type="ECO:0000256" key="10">
    <source>
        <dbReference type="ARBA" id="ARBA00022833"/>
    </source>
</evidence>
<dbReference type="CDD" id="cd19501">
    <property type="entry name" value="RecA-like_FtsH"/>
    <property type="match status" value="1"/>
</dbReference>
<evidence type="ECO:0000256" key="2">
    <source>
        <dbReference type="ARBA" id="ARBA00004370"/>
    </source>
</evidence>
<dbReference type="GO" id="GO:0004176">
    <property type="term" value="F:ATP-dependent peptidase activity"/>
    <property type="evidence" value="ECO:0007669"/>
    <property type="project" value="InterPro"/>
</dbReference>
<keyword evidence="6" id="KW-0812">Transmembrane</keyword>
<dbReference type="SUPFAM" id="SSF52540">
    <property type="entry name" value="P-loop containing nucleoside triphosphate hydrolases"/>
    <property type="match status" value="1"/>
</dbReference>
<dbReference type="GO" id="GO:0008270">
    <property type="term" value="F:zinc ion binding"/>
    <property type="evidence" value="ECO:0007669"/>
    <property type="project" value="InterPro"/>
</dbReference>
<evidence type="ECO:0000256" key="9">
    <source>
        <dbReference type="ARBA" id="ARBA00022801"/>
    </source>
</evidence>
<evidence type="ECO:0000313" key="21">
    <source>
        <dbReference type="Proteomes" id="UP000594638"/>
    </source>
</evidence>
<evidence type="ECO:0000256" key="5">
    <source>
        <dbReference type="ARBA" id="ARBA00022670"/>
    </source>
</evidence>
<dbReference type="Gramene" id="OE9A082803T1">
    <property type="protein sequence ID" value="OE9A082803C1"/>
    <property type="gene ID" value="OE9A082803"/>
</dbReference>
<dbReference type="Pfam" id="PF00004">
    <property type="entry name" value="AAA"/>
    <property type="match status" value="1"/>
</dbReference>
<comment type="similarity">
    <text evidence="3">In the C-terminal section; belongs to the peptidase M41 family.</text>
</comment>
<evidence type="ECO:0000256" key="7">
    <source>
        <dbReference type="ARBA" id="ARBA00022723"/>
    </source>
</evidence>
<comment type="cofactor">
    <cofactor evidence="1">
        <name>Zn(2+)</name>
        <dbReference type="ChEBI" id="CHEBI:29105"/>
    </cofactor>
</comment>
<dbReference type="AlphaFoldDB" id="A0A8S0UW95"/>
<dbReference type="Pfam" id="PF01434">
    <property type="entry name" value="Peptidase_M41"/>
    <property type="match status" value="1"/>
</dbReference>
<keyword evidence="12" id="KW-0809">Transit peptide</keyword>
<dbReference type="FunFam" id="3.40.50.300:FF:000001">
    <property type="entry name" value="ATP-dependent zinc metalloprotease FtsH"/>
    <property type="match status" value="1"/>
</dbReference>
<comment type="similarity">
    <text evidence="17">Belongs to the AAA ATPase family.</text>
</comment>
<evidence type="ECO:0000256" key="14">
    <source>
        <dbReference type="ARBA" id="ARBA00023049"/>
    </source>
</evidence>
<dbReference type="HAMAP" id="MF_01458">
    <property type="entry name" value="FtsH"/>
    <property type="match status" value="1"/>
</dbReference>
<keyword evidence="8 17" id="KW-0547">Nucleotide-binding</keyword>
<keyword evidence="5" id="KW-0645">Protease</keyword>
<sequence length="677" mass="73757">MYPAVSLSASYLPVCKFQDLSKDDDHTKSNPNTNPLQKKPPDAKFSRRKLLNITRVGLLGGALIQPASAKAAEPESPTEATSSRMSYSRFLEYLDQGAVKKVDLFENGTVAIAEIYNPALDKIQRVKIQLPGLPQELLSKFKEKDVDFAAHPMEVNMTAALLDLLGNLAFPLIFLGFVLLRSSSSNTPGGPNLPFGLGRSKAKFQMEPNTGITFDDVAGIDEAKQDFQEIVEFLKTPEKFAAVGARIPKGVLLVGPTGTGKTLLAKAIAGEAGVPFFSLSGSEFIEMFVGVGASRVRDLFNKAKTNSPCLVFIDEIDAVGRQRGTGIGGGNDEREQTLNQLLTEMDGFTENTGVIVIAATNRPEILDAALLRPGRFDRQVTVGLPDVKGRDEILRVHSKNKKLDKDVDLSVIAMRTPGFSGADLANLMNEAAILAGRRGKPKITLQEIDDSIDRIVAGMEGTKMTEGKNKILVAYHEIGHAVCASLTPGHYPVQKVTLIPRGQARGLTWFIPGEDPTLISKKQLFARIVGGLGGRATEEVIFGDAEMTTGAAGDLQQVTQIARQMVITYGMSEIGPWALIDQAVQSSDVVLRMLTRNQMSEKLAEDIDKSVRLIIENAYEIAKKLVKNNREAIDKLVEVLLERETLSGDEFRAVLSEFTDIPSENVDWKPIRELIEA</sequence>
<dbReference type="PANTHER" id="PTHR23076">
    <property type="entry name" value="METALLOPROTEASE M41 FTSH"/>
    <property type="match status" value="1"/>
</dbReference>
<dbReference type="OrthoDB" id="1413014at2759"/>
<dbReference type="InterPro" id="IPR003959">
    <property type="entry name" value="ATPase_AAA_core"/>
</dbReference>
<dbReference type="PROSITE" id="PS00674">
    <property type="entry name" value="AAA"/>
    <property type="match status" value="1"/>
</dbReference>
<evidence type="ECO:0000313" key="20">
    <source>
        <dbReference type="EMBL" id="CAA3024843.1"/>
    </source>
</evidence>
<dbReference type="PANTHER" id="PTHR23076:SF118">
    <property type="entry name" value="ATP-DEPENDENT ZINC METALLOPROTEASE FTSH 6, CHLOROPLASTIC"/>
    <property type="match status" value="1"/>
</dbReference>
<evidence type="ECO:0000256" key="11">
    <source>
        <dbReference type="ARBA" id="ARBA00022840"/>
    </source>
</evidence>
<evidence type="ECO:0000256" key="17">
    <source>
        <dbReference type="RuleBase" id="RU003651"/>
    </source>
</evidence>
<dbReference type="GO" id="GO:0005524">
    <property type="term" value="F:ATP binding"/>
    <property type="evidence" value="ECO:0007669"/>
    <property type="project" value="UniProtKB-KW"/>
</dbReference>
<dbReference type="Pfam" id="PF17862">
    <property type="entry name" value="AAA_lid_3"/>
    <property type="match status" value="1"/>
</dbReference>
<comment type="similarity">
    <text evidence="4">In the N-terminal section; belongs to the AAA ATPase family.</text>
</comment>
<dbReference type="FunFam" id="1.10.8.60:FF:000001">
    <property type="entry name" value="ATP-dependent zinc metalloprotease FtsH"/>
    <property type="match status" value="1"/>
</dbReference>
<evidence type="ECO:0000256" key="3">
    <source>
        <dbReference type="ARBA" id="ARBA00010044"/>
    </source>
</evidence>
<gene>
    <name evidence="20" type="ORF">OLEA9_A082803</name>
</gene>
<proteinExistence type="inferred from homology"/>
<reference evidence="20 21" key="1">
    <citation type="submission" date="2019-12" db="EMBL/GenBank/DDBJ databases">
        <authorList>
            <person name="Alioto T."/>
            <person name="Alioto T."/>
            <person name="Gomez Garrido J."/>
        </authorList>
    </citation>
    <scope>NUCLEOTIDE SEQUENCE [LARGE SCALE GENOMIC DNA]</scope>
</reference>
<keyword evidence="10" id="KW-0862">Zinc</keyword>
<evidence type="ECO:0000256" key="12">
    <source>
        <dbReference type="ARBA" id="ARBA00022946"/>
    </source>
</evidence>
<dbReference type="GO" id="GO:0009535">
    <property type="term" value="C:chloroplast thylakoid membrane"/>
    <property type="evidence" value="ECO:0007669"/>
    <property type="project" value="TreeGrafter"/>
</dbReference>
<keyword evidence="21" id="KW-1185">Reference proteome</keyword>
<evidence type="ECO:0000256" key="18">
    <source>
        <dbReference type="SAM" id="MobiDB-lite"/>
    </source>
</evidence>
<protein>
    <recommendedName>
        <fullName evidence="16">ATP-dependent zinc metalloprotease FTSH, chloroplastic</fullName>
    </recommendedName>
</protein>
<comment type="subcellular location">
    <subcellularLocation>
        <location evidence="2">Membrane</location>
    </subcellularLocation>
</comment>
<dbReference type="InterPro" id="IPR003593">
    <property type="entry name" value="AAA+_ATPase"/>
</dbReference>
<keyword evidence="7" id="KW-0479">Metal-binding</keyword>
<dbReference type="SMART" id="SM00382">
    <property type="entry name" value="AAA"/>
    <property type="match status" value="1"/>
</dbReference>
<dbReference type="SUPFAM" id="SSF140990">
    <property type="entry name" value="FtsH protease domain-like"/>
    <property type="match status" value="1"/>
</dbReference>
<accession>A0A8S0UW95</accession>
<evidence type="ECO:0000256" key="1">
    <source>
        <dbReference type="ARBA" id="ARBA00001947"/>
    </source>
</evidence>
<name>A0A8S0UW95_OLEEU</name>
<dbReference type="InterPro" id="IPR011546">
    <property type="entry name" value="Pept_M41_FtsH_extracell"/>
</dbReference>
<dbReference type="Gene3D" id="3.40.50.300">
    <property type="entry name" value="P-loop containing nucleotide triphosphate hydrolases"/>
    <property type="match status" value="1"/>
</dbReference>
<evidence type="ECO:0000256" key="6">
    <source>
        <dbReference type="ARBA" id="ARBA00022692"/>
    </source>
</evidence>
<dbReference type="Proteomes" id="UP000594638">
    <property type="component" value="Unassembled WGS sequence"/>
</dbReference>
<dbReference type="InterPro" id="IPR005936">
    <property type="entry name" value="FtsH"/>
</dbReference>
<dbReference type="InterPro" id="IPR000642">
    <property type="entry name" value="Peptidase_M41"/>
</dbReference>
<keyword evidence="14 20" id="KW-0482">Metalloprotease</keyword>
<evidence type="ECO:0000256" key="4">
    <source>
        <dbReference type="ARBA" id="ARBA00010550"/>
    </source>
</evidence>
<comment type="caution">
    <text evidence="20">The sequence shown here is derived from an EMBL/GenBank/DDBJ whole genome shotgun (WGS) entry which is preliminary data.</text>
</comment>
<dbReference type="GO" id="GO:0010304">
    <property type="term" value="P:PSII associated light-harvesting complex II catabolic process"/>
    <property type="evidence" value="ECO:0007669"/>
    <property type="project" value="UniProtKB-ARBA"/>
</dbReference>
<dbReference type="EMBL" id="CACTIH010009118">
    <property type="protein sequence ID" value="CAA3024843.1"/>
    <property type="molecule type" value="Genomic_DNA"/>
</dbReference>
<keyword evidence="9" id="KW-0378">Hydrolase</keyword>
<dbReference type="Gene3D" id="1.10.8.60">
    <property type="match status" value="1"/>
</dbReference>
<dbReference type="GO" id="GO:0006508">
    <property type="term" value="P:proteolysis"/>
    <property type="evidence" value="ECO:0007669"/>
    <property type="project" value="UniProtKB-KW"/>
</dbReference>
<evidence type="ECO:0000256" key="16">
    <source>
        <dbReference type="ARBA" id="ARBA00070124"/>
    </source>
</evidence>
<feature type="domain" description="AAA+ ATPase" evidence="19">
    <location>
        <begin position="247"/>
        <end position="386"/>
    </location>
</feature>
<dbReference type="Gene3D" id="1.20.58.760">
    <property type="entry name" value="Peptidase M41"/>
    <property type="match status" value="1"/>
</dbReference>
<keyword evidence="15" id="KW-0472">Membrane</keyword>
<dbReference type="Pfam" id="PF06480">
    <property type="entry name" value="FtsH_ext"/>
    <property type="match status" value="1"/>
</dbReference>
<dbReference type="GO" id="GO:0016887">
    <property type="term" value="F:ATP hydrolysis activity"/>
    <property type="evidence" value="ECO:0007669"/>
    <property type="project" value="InterPro"/>
</dbReference>
<evidence type="ECO:0000259" key="19">
    <source>
        <dbReference type="SMART" id="SM00382"/>
    </source>
</evidence>
<dbReference type="InterPro" id="IPR037219">
    <property type="entry name" value="Peptidase_M41-like"/>
</dbReference>
<organism evidence="20 21">
    <name type="scientific">Olea europaea subsp. europaea</name>
    <dbReference type="NCBI Taxonomy" id="158383"/>
    <lineage>
        <taxon>Eukaryota</taxon>
        <taxon>Viridiplantae</taxon>
        <taxon>Streptophyta</taxon>
        <taxon>Embryophyta</taxon>
        <taxon>Tracheophyta</taxon>
        <taxon>Spermatophyta</taxon>
        <taxon>Magnoliopsida</taxon>
        <taxon>eudicotyledons</taxon>
        <taxon>Gunneridae</taxon>
        <taxon>Pentapetalae</taxon>
        <taxon>asterids</taxon>
        <taxon>lamiids</taxon>
        <taxon>Lamiales</taxon>
        <taxon>Oleaceae</taxon>
        <taxon>Oleeae</taxon>
        <taxon>Olea</taxon>
    </lineage>
</organism>
<dbReference type="InterPro" id="IPR027417">
    <property type="entry name" value="P-loop_NTPase"/>
</dbReference>
<keyword evidence="11 17" id="KW-0067">ATP-binding</keyword>